<dbReference type="Pfam" id="PF04097">
    <property type="entry name" value="Nic96"/>
    <property type="match status" value="1"/>
</dbReference>
<dbReference type="GO" id="GO:0005643">
    <property type="term" value="C:nuclear pore"/>
    <property type="evidence" value="ECO:0007669"/>
    <property type="project" value="UniProtKB-SubCell"/>
</dbReference>
<keyword evidence="7" id="KW-1185">Reference proteome</keyword>
<keyword evidence="5" id="KW-0653">Protein transport</keyword>
<dbReference type="HOGENOM" id="CLU_011846_1_0_1"/>
<dbReference type="InParanoid" id="B3MTP4"/>
<name>B3MTP4_DROAN</name>
<proteinExistence type="inferred from homology"/>
<keyword evidence="5" id="KW-0509">mRNA transport</keyword>
<dbReference type="GO" id="GO:0017056">
    <property type="term" value="F:structural constituent of nuclear pore"/>
    <property type="evidence" value="ECO:0007669"/>
    <property type="project" value="InterPro"/>
</dbReference>
<dbReference type="InterPro" id="IPR007231">
    <property type="entry name" value="Nucleoporin_int_Nup93/Nic96"/>
</dbReference>
<dbReference type="GO" id="GO:0006606">
    <property type="term" value="P:protein import into nucleus"/>
    <property type="evidence" value="ECO:0007669"/>
    <property type="project" value="TreeGrafter"/>
</dbReference>
<evidence type="ECO:0000313" key="6">
    <source>
        <dbReference type="EMBL" id="EDV30175.1"/>
    </source>
</evidence>
<dbReference type="PhylomeDB" id="B3MTP4"/>
<evidence type="ECO:0000256" key="3">
    <source>
        <dbReference type="ARBA" id="ARBA00023132"/>
    </source>
</evidence>
<dbReference type="GeneID" id="6505789"/>
<organism evidence="6 7">
    <name type="scientific">Drosophila ananassae</name>
    <name type="common">Fruit fly</name>
    <dbReference type="NCBI Taxonomy" id="7217"/>
    <lineage>
        <taxon>Eukaryota</taxon>
        <taxon>Metazoa</taxon>
        <taxon>Ecdysozoa</taxon>
        <taxon>Arthropoda</taxon>
        <taxon>Hexapoda</taxon>
        <taxon>Insecta</taxon>
        <taxon>Pterygota</taxon>
        <taxon>Neoptera</taxon>
        <taxon>Endopterygota</taxon>
        <taxon>Diptera</taxon>
        <taxon>Brachycera</taxon>
        <taxon>Muscomorpha</taxon>
        <taxon>Ephydroidea</taxon>
        <taxon>Drosophilidae</taxon>
        <taxon>Drosophila</taxon>
        <taxon>Sophophora</taxon>
    </lineage>
</organism>
<dbReference type="STRING" id="7217.B3MTP4"/>
<dbReference type="OrthoDB" id="1918363at2759"/>
<dbReference type="PANTHER" id="PTHR11225">
    <property type="entry name" value="NUCLEAR PORE COMPLEX PROTEIN NUP93 NUCLEOPORIN NUP93 DEAD EYE PROTEIN"/>
    <property type="match status" value="1"/>
</dbReference>
<dbReference type="Proteomes" id="UP000007801">
    <property type="component" value="Unassembled WGS sequence"/>
</dbReference>
<reference evidence="6 7" key="1">
    <citation type="journal article" date="2007" name="Nature">
        <title>Evolution of genes and genomes on the Drosophila phylogeny.</title>
        <authorList>
            <consortium name="Drosophila 12 Genomes Consortium"/>
            <person name="Clark A.G."/>
            <person name="Eisen M.B."/>
            <person name="Smith D.R."/>
            <person name="Bergman C.M."/>
            <person name="Oliver B."/>
            <person name="Markow T.A."/>
            <person name="Kaufman T.C."/>
            <person name="Kellis M."/>
            <person name="Gelbart W."/>
            <person name="Iyer V.N."/>
            <person name="Pollard D.A."/>
            <person name="Sackton T.B."/>
            <person name="Larracuente A.M."/>
            <person name="Singh N.D."/>
            <person name="Abad J.P."/>
            <person name="Abt D.N."/>
            <person name="Adryan B."/>
            <person name="Aguade M."/>
            <person name="Akashi H."/>
            <person name="Anderson W.W."/>
            <person name="Aquadro C.F."/>
            <person name="Ardell D.H."/>
            <person name="Arguello R."/>
            <person name="Artieri C.G."/>
            <person name="Barbash D.A."/>
            <person name="Barker D."/>
            <person name="Barsanti P."/>
            <person name="Batterham P."/>
            <person name="Batzoglou S."/>
            <person name="Begun D."/>
            <person name="Bhutkar A."/>
            <person name="Blanco E."/>
            <person name="Bosak S.A."/>
            <person name="Bradley R.K."/>
            <person name="Brand A.D."/>
            <person name="Brent M.R."/>
            <person name="Brooks A.N."/>
            <person name="Brown R.H."/>
            <person name="Butlin R.K."/>
            <person name="Caggese C."/>
            <person name="Calvi B.R."/>
            <person name="Bernardo de Carvalho A."/>
            <person name="Caspi A."/>
            <person name="Castrezana S."/>
            <person name="Celniker S.E."/>
            <person name="Chang J.L."/>
            <person name="Chapple C."/>
            <person name="Chatterji S."/>
            <person name="Chinwalla A."/>
            <person name="Civetta A."/>
            <person name="Clifton S.W."/>
            <person name="Comeron J.M."/>
            <person name="Costello J.C."/>
            <person name="Coyne J.A."/>
            <person name="Daub J."/>
            <person name="David R.G."/>
            <person name="Delcher A.L."/>
            <person name="Delehaunty K."/>
            <person name="Do C.B."/>
            <person name="Ebling H."/>
            <person name="Edwards K."/>
            <person name="Eickbush T."/>
            <person name="Evans J.D."/>
            <person name="Filipski A."/>
            <person name="Findeiss S."/>
            <person name="Freyhult E."/>
            <person name="Fulton L."/>
            <person name="Fulton R."/>
            <person name="Garcia A.C."/>
            <person name="Gardiner A."/>
            <person name="Garfield D.A."/>
            <person name="Garvin B.E."/>
            <person name="Gibson G."/>
            <person name="Gilbert D."/>
            <person name="Gnerre S."/>
            <person name="Godfrey J."/>
            <person name="Good R."/>
            <person name="Gotea V."/>
            <person name="Gravely B."/>
            <person name="Greenberg A.J."/>
            <person name="Griffiths-Jones S."/>
            <person name="Gross S."/>
            <person name="Guigo R."/>
            <person name="Gustafson E.A."/>
            <person name="Haerty W."/>
            <person name="Hahn M.W."/>
            <person name="Halligan D.L."/>
            <person name="Halpern A.L."/>
            <person name="Halter G.M."/>
            <person name="Han M.V."/>
            <person name="Heger A."/>
            <person name="Hillier L."/>
            <person name="Hinrichs A.S."/>
            <person name="Holmes I."/>
            <person name="Hoskins R.A."/>
            <person name="Hubisz M.J."/>
            <person name="Hultmark D."/>
            <person name="Huntley M.A."/>
            <person name="Jaffe D.B."/>
            <person name="Jagadeeshan S."/>
            <person name="Jeck W.R."/>
            <person name="Johnson J."/>
            <person name="Jones C.D."/>
            <person name="Jordan W.C."/>
            <person name="Karpen G.H."/>
            <person name="Kataoka E."/>
            <person name="Keightley P.D."/>
            <person name="Kheradpour P."/>
            <person name="Kirkness E.F."/>
            <person name="Koerich L.B."/>
            <person name="Kristiansen K."/>
            <person name="Kudrna D."/>
            <person name="Kulathinal R.J."/>
            <person name="Kumar S."/>
            <person name="Kwok R."/>
            <person name="Lander E."/>
            <person name="Langley C.H."/>
            <person name="Lapoint R."/>
            <person name="Lazzaro B.P."/>
            <person name="Lee S.J."/>
            <person name="Levesque L."/>
            <person name="Li R."/>
            <person name="Lin C.F."/>
            <person name="Lin M.F."/>
            <person name="Lindblad-Toh K."/>
            <person name="Llopart A."/>
            <person name="Long M."/>
            <person name="Low L."/>
            <person name="Lozovsky E."/>
            <person name="Lu J."/>
            <person name="Luo M."/>
            <person name="Machado C.A."/>
            <person name="Makalowski W."/>
            <person name="Marzo M."/>
            <person name="Matsuda M."/>
            <person name="Matzkin L."/>
            <person name="McAllister B."/>
            <person name="McBride C.S."/>
            <person name="McKernan B."/>
            <person name="McKernan K."/>
            <person name="Mendez-Lago M."/>
            <person name="Minx P."/>
            <person name="Mollenhauer M.U."/>
            <person name="Montooth K."/>
            <person name="Mount S.M."/>
            <person name="Mu X."/>
            <person name="Myers E."/>
            <person name="Negre B."/>
            <person name="Newfeld S."/>
            <person name="Nielsen R."/>
            <person name="Noor M.A."/>
            <person name="O'Grady P."/>
            <person name="Pachter L."/>
            <person name="Papaceit M."/>
            <person name="Parisi M.J."/>
            <person name="Parisi M."/>
            <person name="Parts L."/>
            <person name="Pedersen J.S."/>
            <person name="Pesole G."/>
            <person name="Phillippy A.M."/>
            <person name="Ponting C.P."/>
            <person name="Pop M."/>
            <person name="Porcelli D."/>
            <person name="Powell J.R."/>
            <person name="Prohaska S."/>
            <person name="Pruitt K."/>
            <person name="Puig M."/>
            <person name="Quesneville H."/>
            <person name="Ram K.R."/>
            <person name="Rand D."/>
            <person name="Rasmussen M.D."/>
            <person name="Reed L.K."/>
            <person name="Reenan R."/>
            <person name="Reily A."/>
            <person name="Remington K.A."/>
            <person name="Rieger T.T."/>
            <person name="Ritchie M.G."/>
            <person name="Robin C."/>
            <person name="Rogers Y.H."/>
            <person name="Rohde C."/>
            <person name="Rozas J."/>
            <person name="Rubenfield M.J."/>
            <person name="Ruiz A."/>
            <person name="Russo S."/>
            <person name="Salzberg S.L."/>
            <person name="Sanchez-Gracia A."/>
            <person name="Saranga D.J."/>
            <person name="Sato H."/>
            <person name="Schaeffer S.W."/>
            <person name="Schatz M.C."/>
            <person name="Schlenke T."/>
            <person name="Schwartz R."/>
            <person name="Segarra C."/>
            <person name="Singh R.S."/>
            <person name="Sirot L."/>
            <person name="Sirota M."/>
            <person name="Sisneros N.B."/>
            <person name="Smith C.D."/>
            <person name="Smith T.F."/>
            <person name="Spieth J."/>
            <person name="Stage D.E."/>
            <person name="Stark A."/>
            <person name="Stephan W."/>
            <person name="Strausberg R.L."/>
            <person name="Strempel S."/>
            <person name="Sturgill D."/>
            <person name="Sutton G."/>
            <person name="Sutton G.G."/>
            <person name="Tao W."/>
            <person name="Teichmann S."/>
            <person name="Tobari Y.N."/>
            <person name="Tomimura Y."/>
            <person name="Tsolas J.M."/>
            <person name="Valente V.L."/>
            <person name="Venter E."/>
            <person name="Venter J.C."/>
            <person name="Vicario S."/>
            <person name="Vieira F.G."/>
            <person name="Vilella A.J."/>
            <person name="Villasante A."/>
            <person name="Walenz B."/>
            <person name="Wang J."/>
            <person name="Wasserman M."/>
            <person name="Watts T."/>
            <person name="Wilson D."/>
            <person name="Wilson R.K."/>
            <person name="Wing R.A."/>
            <person name="Wolfner M.F."/>
            <person name="Wong A."/>
            <person name="Wong G.K."/>
            <person name="Wu C.I."/>
            <person name="Wu G."/>
            <person name="Yamamoto D."/>
            <person name="Yang H.P."/>
            <person name="Yang S.P."/>
            <person name="Yorke J.A."/>
            <person name="Yoshida K."/>
            <person name="Zdobnov E."/>
            <person name="Zhang P."/>
            <person name="Zhang Y."/>
            <person name="Zimin A.V."/>
            <person name="Baldwin J."/>
            <person name="Abdouelleil A."/>
            <person name="Abdulkadir J."/>
            <person name="Abebe A."/>
            <person name="Abera B."/>
            <person name="Abreu J."/>
            <person name="Acer S.C."/>
            <person name="Aftuck L."/>
            <person name="Alexander A."/>
            <person name="An P."/>
            <person name="Anderson E."/>
            <person name="Anderson S."/>
            <person name="Arachi H."/>
            <person name="Azer M."/>
            <person name="Bachantsang P."/>
            <person name="Barry A."/>
            <person name="Bayul T."/>
            <person name="Berlin A."/>
            <person name="Bessette D."/>
            <person name="Bloom T."/>
            <person name="Blye J."/>
            <person name="Boguslavskiy L."/>
            <person name="Bonnet C."/>
            <person name="Boukhgalter B."/>
            <person name="Bourzgui I."/>
            <person name="Brown A."/>
            <person name="Cahill P."/>
            <person name="Channer S."/>
            <person name="Cheshatsang Y."/>
            <person name="Chuda L."/>
            <person name="Citroen M."/>
            <person name="Collymore A."/>
            <person name="Cooke P."/>
            <person name="Costello M."/>
            <person name="D'Aco K."/>
            <person name="Daza R."/>
            <person name="De Haan G."/>
            <person name="DeGray S."/>
            <person name="DeMaso C."/>
            <person name="Dhargay N."/>
            <person name="Dooley K."/>
            <person name="Dooley E."/>
            <person name="Doricent M."/>
            <person name="Dorje P."/>
            <person name="Dorjee K."/>
            <person name="Dupes A."/>
            <person name="Elong R."/>
            <person name="Falk J."/>
            <person name="Farina A."/>
            <person name="Faro S."/>
            <person name="Ferguson D."/>
            <person name="Fisher S."/>
            <person name="Foley C.D."/>
            <person name="Franke A."/>
            <person name="Friedrich D."/>
            <person name="Gadbois L."/>
            <person name="Gearin G."/>
            <person name="Gearin C.R."/>
            <person name="Giannoukos G."/>
            <person name="Goode T."/>
            <person name="Graham J."/>
            <person name="Grandbois E."/>
            <person name="Grewal S."/>
            <person name="Gyaltsen K."/>
            <person name="Hafez N."/>
            <person name="Hagos B."/>
            <person name="Hall J."/>
            <person name="Henson C."/>
            <person name="Hollinger A."/>
            <person name="Honan T."/>
            <person name="Huard M.D."/>
            <person name="Hughes L."/>
            <person name="Hurhula B."/>
            <person name="Husby M.E."/>
            <person name="Kamat A."/>
            <person name="Kanga B."/>
            <person name="Kashin S."/>
            <person name="Khazanovich D."/>
            <person name="Kisner P."/>
            <person name="Lance K."/>
            <person name="Lara M."/>
            <person name="Lee W."/>
            <person name="Lennon N."/>
            <person name="Letendre F."/>
            <person name="LeVine R."/>
            <person name="Lipovsky A."/>
            <person name="Liu X."/>
            <person name="Liu J."/>
            <person name="Liu S."/>
            <person name="Lokyitsang T."/>
            <person name="Lokyitsang Y."/>
            <person name="Lubonja R."/>
            <person name="Lui A."/>
            <person name="MacDonald P."/>
            <person name="Magnisalis V."/>
            <person name="Maru K."/>
            <person name="Matthews C."/>
            <person name="McCusker W."/>
            <person name="McDonough S."/>
            <person name="Mehta T."/>
            <person name="Meldrim J."/>
            <person name="Meneus L."/>
            <person name="Mihai O."/>
            <person name="Mihalev A."/>
            <person name="Mihova T."/>
            <person name="Mittelman R."/>
            <person name="Mlenga V."/>
            <person name="Montmayeur A."/>
            <person name="Mulrain L."/>
            <person name="Navidi A."/>
            <person name="Naylor J."/>
            <person name="Negash T."/>
            <person name="Nguyen T."/>
            <person name="Nguyen N."/>
            <person name="Nicol R."/>
            <person name="Norbu C."/>
            <person name="Norbu N."/>
            <person name="Novod N."/>
            <person name="O'Neill B."/>
            <person name="Osman S."/>
            <person name="Markiewicz E."/>
            <person name="Oyono O.L."/>
            <person name="Patti C."/>
            <person name="Phunkhang P."/>
            <person name="Pierre F."/>
            <person name="Priest M."/>
            <person name="Raghuraman S."/>
            <person name="Rege F."/>
            <person name="Reyes R."/>
            <person name="Rise C."/>
            <person name="Rogov P."/>
            <person name="Ross K."/>
            <person name="Ryan E."/>
            <person name="Settipalli S."/>
            <person name="Shea T."/>
            <person name="Sherpa N."/>
            <person name="Shi L."/>
            <person name="Shih D."/>
            <person name="Sparrow T."/>
            <person name="Spaulding J."/>
            <person name="Stalker J."/>
            <person name="Stange-Thomann N."/>
            <person name="Stavropoulos S."/>
            <person name="Stone C."/>
            <person name="Strader C."/>
            <person name="Tesfaye S."/>
            <person name="Thomson T."/>
            <person name="Thoulutsang Y."/>
            <person name="Thoulutsang D."/>
            <person name="Topham K."/>
            <person name="Topping I."/>
            <person name="Tsamla T."/>
            <person name="Vassiliev H."/>
            <person name="Vo A."/>
            <person name="Wangchuk T."/>
            <person name="Wangdi T."/>
            <person name="Weiand M."/>
            <person name="Wilkinson J."/>
            <person name="Wilson A."/>
            <person name="Yadav S."/>
            <person name="Young G."/>
            <person name="Yu Q."/>
            <person name="Zembek L."/>
            <person name="Zhong D."/>
            <person name="Zimmer A."/>
            <person name="Zwirko Z."/>
            <person name="Jaffe D.B."/>
            <person name="Alvarez P."/>
            <person name="Brockman W."/>
            <person name="Butler J."/>
            <person name="Chin C."/>
            <person name="Gnerre S."/>
            <person name="Grabherr M."/>
            <person name="Kleber M."/>
            <person name="Mauceli E."/>
            <person name="MacCallum I."/>
        </authorList>
    </citation>
    <scope>NUCLEOTIDE SEQUENCE [LARGE SCALE GENOMIC DNA]</scope>
    <source>
        <strain evidence="7">Tucson 14024-0371.13</strain>
    </source>
</reference>
<evidence type="ECO:0000313" key="7">
    <source>
        <dbReference type="Proteomes" id="UP000007801"/>
    </source>
</evidence>
<evidence type="ECO:0000256" key="4">
    <source>
        <dbReference type="ARBA" id="ARBA00023242"/>
    </source>
</evidence>
<evidence type="ECO:0000256" key="5">
    <source>
        <dbReference type="RuleBase" id="RU364035"/>
    </source>
</evidence>
<evidence type="ECO:0000256" key="2">
    <source>
        <dbReference type="ARBA" id="ARBA00010186"/>
    </source>
</evidence>
<protein>
    <recommendedName>
        <fullName evidence="5">Nuclear pore protein</fullName>
    </recommendedName>
</protein>
<keyword evidence="3 5" id="KW-0906">Nuclear pore complex</keyword>
<gene>
    <name evidence="6" type="primary">Dana\GF23143</name>
    <name evidence="6" type="synonym">dana_GLEANR_7810</name>
    <name evidence="6" type="ORF">GF23143</name>
</gene>
<dbReference type="eggNOG" id="KOG2168">
    <property type="taxonomic scope" value="Eukaryota"/>
</dbReference>
<dbReference type="AlphaFoldDB" id="B3MTP4"/>
<dbReference type="EMBL" id="CH902623">
    <property type="protein sequence ID" value="EDV30175.1"/>
    <property type="molecule type" value="Genomic_DNA"/>
</dbReference>
<comment type="subcellular location">
    <subcellularLocation>
        <location evidence="1 5">Nucleus</location>
        <location evidence="1 5">Nuclear pore complex</location>
    </subcellularLocation>
</comment>
<keyword evidence="5" id="KW-0472">Membrane</keyword>
<dbReference type="GO" id="GO:0016973">
    <property type="term" value="P:poly(A)+ mRNA export from nucleus"/>
    <property type="evidence" value="ECO:0007669"/>
    <property type="project" value="TreeGrafter"/>
</dbReference>
<accession>B3MTP4</accession>
<dbReference type="SMR" id="B3MTP4"/>
<evidence type="ECO:0000256" key="1">
    <source>
        <dbReference type="ARBA" id="ARBA00004567"/>
    </source>
</evidence>
<dbReference type="FunCoup" id="B3MTP4">
    <property type="interactions" value="2533"/>
</dbReference>
<comment type="similarity">
    <text evidence="2 5">Belongs to the nucleoporin interacting component (NIC) family.</text>
</comment>
<dbReference type="PANTHER" id="PTHR11225:SF4">
    <property type="entry name" value="NUCLEAR PORE COMPLEX PROTEIN NUP93"/>
    <property type="match status" value="1"/>
</dbReference>
<dbReference type="KEGG" id="dan:6505789"/>
<keyword evidence="5" id="KW-0813">Transport</keyword>
<keyword evidence="4 5" id="KW-0539">Nucleus</keyword>
<keyword evidence="5" id="KW-0811">Translocation</keyword>
<dbReference type="OMA" id="LLMCGQF"/>
<sequence length="796" mass="90531">MDFNTLLQRAENLTKKVEAECELPRVERTLQQVLQATTELHSRVTQTGGSGKDIQAHILLGSKGVDLPKLNQKLEALSTRKTFEPLDIIKADTDVCTFLKSERENAILSVIEDTNKNISDTVSKQKWSHLNSSWNEEKTRLLDALIAPSQNFIDLQRLPEHTSLHAFCQPRSSLDNLELSYAQELRQYNELLLKGNQRPNLVQKFAQLSSSFVDSRLTDMWTLLACVTQIDEPQCSDPIKTRQERPEFILHAKSYLERRYKTYIASLVGESYGKHSYQLVLAYVSHRFSAQQTIGLVDTVGGRPLWPLVYYGLRCGAADAAVNFLREAGPSHEEFAQLISDRNAGEINNRIESQLRLQYANKIRNSTDAYKKAVYCILLGCDVNEVHGEVAKTIDDFLWIKLAMLKPEDSTGYGKLQSLILEKYGEKYFNAAQQWHLYFSTLALTGQFEAAIEFLARRDNTCVHAVHMAIALHELGLLGGARSVSQPLLSIDIADPTPLRRFNLARLIRQYTQRFERSDTIEALHYYFTLRCLRDSKGRNMFVTCICDLLVESGVLDTSIFDMIFGRRQTEDEDDFRGGIFRQFDCPEFNTCTVAVLVAEELASRGNFEMAVRLYELGGKYTLAIKHMSILLAQVVQLPAFDGSQRVRLGQEAHRFSKLLASGKIEVDAKMKASFLLLLDLLVFFNLYDEEKYTAALEQLQRTQLLPNTTDEVSVCMANVKRLNGEVIKILPDVMVAAMEITESQYKQLVATSHDQSQMQQLRQRAKAISNMAASMPYRLPYDTNRRLVQLELIMH</sequence>